<reference evidence="1" key="1">
    <citation type="submission" date="2021-09" db="EMBL/GenBank/DDBJ databases">
        <authorList>
            <consortium name="AG Swart"/>
            <person name="Singh M."/>
            <person name="Singh A."/>
            <person name="Seah K."/>
            <person name="Emmerich C."/>
        </authorList>
    </citation>
    <scope>NUCLEOTIDE SEQUENCE</scope>
    <source>
        <strain evidence="1">ATCC30299</strain>
    </source>
</reference>
<organism evidence="1 2">
    <name type="scientific">Blepharisma stoltei</name>
    <dbReference type="NCBI Taxonomy" id="1481888"/>
    <lineage>
        <taxon>Eukaryota</taxon>
        <taxon>Sar</taxon>
        <taxon>Alveolata</taxon>
        <taxon>Ciliophora</taxon>
        <taxon>Postciliodesmatophora</taxon>
        <taxon>Heterotrichea</taxon>
        <taxon>Heterotrichida</taxon>
        <taxon>Blepharismidae</taxon>
        <taxon>Blepharisma</taxon>
    </lineage>
</organism>
<dbReference type="PROSITE" id="PS51257">
    <property type="entry name" value="PROKAR_LIPOPROTEIN"/>
    <property type="match status" value="1"/>
</dbReference>
<dbReference type="EMBL" id="CAJZBQ010000032">
    <property type="protein sequence ID" value="CAG9322762.1"/>
    <property type="molecule type" value="Genomic_DNA"/>
</dbReference>
<accession>A0AAU9J951</accession>
<dbReference type="Proteomes" id="UP001162131">
    <property type="component" value="Unassembled WGS sequence"/>
</dbReference>
<keyword evidence="2" id="KW-1185">Reference proteome</keyword>
<comment type="caution">
    <text evidence="1">The sequence shown here is derived from an EMBL/GenBank/DDBJ whole genome shotgun (WGS) entry which is preliminary data.</text>
</comment>
<sequence>MFSAIKLGLIIFVLIKDSNLCIEALTLSFILIGACEAYELIFSCLVVIPPFLFHQNVSQGTIYAGQLIYEL</sequence>
<dbReference type="AlphaFoldDB" id="A0AAU9J951"/>
<evidence type="ECO:0000313" key="2">
    <source>
        <dbReference type="Proteomes" id="UP001162131"/>
    </source>
</evidence>
<gene>
    <name evidence="1" type="ORF">BSTOLATCC_MIC31878</name>
</gene>
<evidence type="ECO:0000313" key="1">
    <source>
        <dbReference type="EMBL" id="CAG9322762.1"/>
    </source>
</evidence>
<proteinExistence type="predicted"/>
<protein>
    <submittedName>
        <fullName evidence="1">Uncharacterized protein</fullName>
    </submittedName>
</protein>
<name>A0AAU9J951_9CILI</name>